<feature type="domain" description="ABC transporter" evidence="1">
    <location>
        <begin position="49"/>
        <end position="153"/>
    </location>
</feature>
<keyword evidence="3" id="KW-1185">Reference proteome</keyword>
<dbReference type="InterPro" id="IPR051921">
    <property type="entry name" value="ABC_osmolyte_uptake_ATP-bind"/>
</dbReference>
<dbReference type="Proteomes" id="UP000029228">
    <property type="component" value="Unassembled WGS sequence"/>
</dbReference>
<sequence length="158" mass="17859">MSTTQPQPMIQIKNLYKIFGPKDKSFLQAVKDGESKDDLLARTGHTLGLKDINLDVYPGEIFVIMGLSGSGKSTLIRHFNRLIDPSEGEIIVDGSDVMKLSDKELREFRRHKMSMVFQRFGLLPHKTVIDNVAYGLQIQGMEKAKRLDTAKSWIKPLV</sequence>
<dbReference type="SUPFAM" id="SSF52540">
    <property type="entry name" value="P-loop containing nucleoside triphosphate hydrolases"/>
    <property type="match status" value="1"/>
</dbReference>
<dbReference type="GO" id="GO:0016887">
    <property type="term" value="F:ATP hydrolysis activity"/>
    <property type="evidence" value="ECO:0007669"/>
    <property type="project" value="InterPro"/>
</dbReference>
<comment type="caution">
    <text evidence="2">The sequence shown here is derived from an EMBL/GenBank/DDBJ whole genome shotgun (WGS) entry which is preliminary data.</text>
</comment>
<name>A0A090S383_9VIBR</name>
<protein>
    <submittedName>
        <fullName evidence="2">L-proline glycine betaine ABC transport system permease protein ProV</fullName>
    </submittedName>
</protein>
<reference evidence="2 3" key="1">
    <citation type="submission" date="2014-09" db="EMBL/GenBank/DDBJ databases">
        <title>Vibrio maritimus JCM 19235. (C45) whole genome shotgun sequence.</title>
        <authorList>
            <person name="Sawabe T."/>
            <person name="Meirelles P."/>
            <person name="Nakanishi M."/>
            <person name="Sayaka M."/>
            <person name="Hattori M."/>
            <person name="Ohkuma M."/>
        </authorList>
    </citation>
    <scope>NUCLEOTIDE SEQUENCE [LARGE SCALE GENOMIC DNA]</scope>
    <source>
        <strain evidence="3">JCM19235</strain>
    </source>
</reference>
<accession>A0A090S383</accession>
<dbReference type="Pfam" id="PF00005">
    <property type="entry name" value="ABC_tran"/>
    <property type="match status" value="1"/>
</dbReference>
<dbReference type="PANTHER" id="PTHR43869">
    <property type="entry name" value="GLYCINE BETAINE/PROLINE BETAINE TRANSPORT SYSTEM ATP-BINDING PROTEIN PROV"/>
    <property type="match status" value="1"/>
</dbReference>
<gene>
    <name evidence="2" type="ORF">JCM19235_2895</name>
</gene>
<dbReference type="InterPro" id="IPR027417">
    <property type="entry name" value="P-loop_NTPase"/>
</dbReference>
<dbReference type="EMBL" id="BBMR01000012">
    <property type="protein sequence ID" value="GAL22200.1"/>
    <property type="molecule type" value="Genomic_DNA"/>
</dbReference>
<proteinExistence type="predicted"/>
<organism evidence="2 3">
    <name type="scientific">Vibrio maritimus</name>
    <dbReference type="NCBI Taxonomy" id="990268"/>
    <lineage>
        <taxon>Bacteria</taxon>
        <taxon>Pseudomonadati</taxon>
        <taxon>Pseudomonadota</taxon>
        <taxon>Gammaproteobacteria</taxon>
        <taxon>Vibrionales</taxon>
        <taxon>Vibrionaceae</taxon>
        <taxon>Vibrio</taxon>
    </lineage>
</organism>
<dbReference type="STRING" id="990268.JCM19235_2895"/>
<evidence type="ECO:0000259" key="1">
    <source>
        <dbReference type="Pfam" id="PF00005"/>
    </source>
</evidence>
<evidence type="ECO:0000313" key="2">
    <source>
        <dbReference type="EMBL" id="GAL22200.1"/>
    </source>
</evidence>
<dbReference type="AlphaFoldDB" id="A0A090S383"/>
<dbReference type="Gene3D" id="3.40.50.300">
    <property type="entry name" value="P-loop containing nucleotide triphosphate hydrolases"/>
    <property type="match status" value="1"/>
</dbReference>
<dbReference type="PANTHER" id="PTHR43869:SF1">
    <property type="entry name" value="GLYCINE BETAINE_PROLINE BETAINE TRANSPORT SYSTEM ATP-BINDING PROTEIN PROV"/>
    <property type="match status" value="1"/>
</dbReference>
<evidence type="ECO:0000313" key="3">
    <source>
        <dbReference type="Proteomes" id="UP000029228"/>
    </source>
</evidence>
<dbReference type="GO" id="GO:0005524">
    <property type="term" value="F:ATP binding"/>
    <property type="evidence" value="ECO:0007669"/>
    <property type="project" value="InterPro"/>
</dbReference>
<dbReference type="InterPro" id="IPR003439">
    <property type="entry name" value="ABC_transporter-like_ATP-bd"/>
</dbReference>